<name>A0A645I598_9ZZZZ</name>
<dbReference type="EMBL" id="VSSQ01107193">
    <property type="protein sequence ID" value="MPN46487.1"/>
    <property type="molecule type" value="Genomic_DNA"/>
</dbReference>
<dbReference type="GO" id="GO:0005737">
    <property type="term" value="C:cytoplasm"/>
    <property type="evidence" value="ECO:0007669"/>
    <property type="project" value="TreeGrafter"/>
</dbReference>
<evidence type="ECO:0000259" key="2">
    <source>
        <dbReference type="Pfam" id="PF04909"/>
    </source>
</evidence>
<comment type="caution">
    <text evidence="3">The sequence shown here is derived from an EMBL/GenBank/DDBJ whole genome shotgun (WGS) entry which is preliminary data.</text>
</comment>
<dbReference type="InterPro" id="IPR006680">
    <property type="entry name" value="Amidohydro-rel"/>
</dbReference>
<dbReference type="SUPFAM" id="SSF51556">
    <property type="entry name" value="Metallo-dependent hydrolases"/>
    <property type="match status" value="1"/>
</dbReference>
<proteinExistence type="predicted"/>
<dbReference type="InterPro" id="IPR032465">
    <property type="entry name" value="ACMSD"/>
</dbReference>
<protein>
    <recommendedName>
        <fullName evidence="2">Amidohydrolase-related domain-containing protein</fullName>
    </recommendedName>
</protein>
<feature type="domain" description="Amidohydrolase-related" evidence="2">
    <location>
        <begin position="2"/>
        <end position="140"/>
    </location>
</feature>
<dbReference type="AlphaFoldDB" id="A0A645I598"/>
<evidence type="ECO:0000313" key="3">
    <source>
        <dbReference type="EMBL" id="MPN46487.1"/>
    </source>
</evidence>
<dbReference type="GO" id="GO:0016831">
    <property type="term" value="F:carboxy-lyase activity"/>
    <property type="evidence" value="ECO:0007669"/>
    <property type="project" value="InterPro"/>
</dbReference>
<reference evidence="3" key="1">
    <citation type="submission" date="2019-08" db="EMBL/GenBank/DDBJ databases">
        <authorList>
            <person name="Kucharzyk K."/>
            <person name="Murdoch R.W."/>
            <person name="Higgins S."/>
            <person name="Loffler F."/>
        </authorList>
    </citation>
    <scope>NUCLEOTIDE SEQUENCE</scope>
</reference>
<gene>
    <name evidence="3" type="ORF">SDC9_194073</name>
</gene>
<dbReference type="GO" id="GO:0016787">
    <property type="term" value="F:hydrolase activity"/>
    <property type="evidence" value="ECO:0007669"/>
    <property type="project" value="InterPro"/>
</dbReference>
<dbReference type="InterPro" id="IPR032466">
    <property type="entry name" value="Metal_Hydrolase"/>
</dbReference>
<dbReference type="PANTHER" id="PTHR21240:SF28">
    <property type="entry name" value="ISO-OROTATE DECARBOXYLASE (EUROFUNG)"/>
    <property type="match status" value="1"/>
</dbReference>
<accession>A0A645I598</accession>
<sequence length="148" mass="16894">MPIYAALEREGLPLLIHAGRDFTYRDVVLAAPKDILAIQKNFPFLTIIAAHMGGMFMRGEAEKYLIGSSVYIDTALSCRLLSRKEYMKMIKEHDPDRIMFGSDFPWNDPKKELDYLMSLDITEALKEKLLWGNAAKLYGFDADASRKL</sequence>
<dbReference type="GO" id="GO:0019748">
    <property type="term" value="P:secondary metabolic process"/>
    <property type="evidence" value="ECO:0007669"/>
    <property type="project" value="TreeGrafter"/>
</dbReference>
<dbReference type="Pfam" id="PF04909">
    <property type="entry name" value="Amidohydro_2"/>
    <property type="match status" value="1"/>
</dbReference>
<evidence type="ECO:0000256" key="1">
    <source>
        <dbReference type="ARBA" id="ARBA00023239"/>
    </source>
</evidence>
<dbReference type="PANTHER" id="PTHR21240">
    <property type="entry name" value="2-AMINO-3-CARBOXYLMUCONATE-6-SEMIALDEHYDE DECARBOXYLASE"/>
    <property type="match status" value="1"/>
</dbReference>
<organism evidence="3">
    <name type="scientific">bioreactor metagenome</name>
    <dbReference type="NCBI Taxonomy" id="1076179"/>
    <lineage>
        <taxon>unclassified sequences</taxon>
        <taxon>metagenomes</taxon>
        <taxon>ecological metagenomes</taxon>
    </lineage>
</organism>
<dbReference type="Gene3D" id="3.20.20.140">
    <property type="entry name" value="Metal-dependent hydrolases"/>
    <property type="match status" value="1"/>
</dbReference>
<keyword evidence="1" id="KW-0456">Lyase</keyword>